<evidence type="ECO:0000313" key="8">
    <source>
        <dbReference type="EMBL" id="GID14699.1"/>
    </source>
</evidence>
<sequence length="439" mass="44337">MTDILMPRLSDTMTEGAVATWHKRPGDRVVPGDLLVEIETDKAVMEHEAYEAGTVAEILVPEGRAAAIGAPIARLTADSPATPPSPVPSPGSAVPAASAPPESTASGAAAVPGAAVEPAPSESASAGAAVKPAPSGSAAAGAAMSDVAARVEGPGRRAATPLVRRLARERGIDLSAVPGTGPGGRIVRADLDLFGTAAVSPVAGAPAGGTDRREPTAVPFDGVRQTIAARLTTSASTVPTFTVTASAAVDDLLDLRVRVNAALDGRKVTVNDLLVRAVARALRAHPGVNASYSPEGRGRTLLHGRVHVGVAVASPAGLIVPVIHDADRASVTDISARTRELAGKAADRTLAPDELADATFTISNLGMYGIESFTAIVNPPQGAILAVGAVREEPAAGGGTVRRLRCTLTADHRIIDGALAAQFLATLTGLLEHPLTVLA</sequence>
<dbReference type="SUPFAM" id="SSF52777">
    <property type="entry name" value="CoA-dependent acyltransferases"/>
    <property type="match status" value="1"/>
</dbReference>
<dbReference type="SUPFAM" id="SSF47005">
    <property type="entry name" value="Peripheral subunit-binding domain of 2-oxo acid dehydrogenase complex"/>
    <property type="match status" value="1"/>
</dbReference>
<evidence type="ECO:0000256" key="3">
    <source>
        <dbReference type="ARBA" id="ARBA00022823"/>
    </source>
</evidence>
<feature type="domain" description="Lipoyl-binding" evidence="6">
    <location>
        <begin position="1"/>
        <end position="76"/>
    </location>
</feature>
<dbReference type="PANTHER" id="PTHR23151">
    <property type="entry name" value="DIHYDROLIPOAMIDE ACETYL/SUCCINYL-TRANSFERASE-RELATED"/>
    <property type="match status" value="1"/>
</dbReference>
<comment type="cofactor">
    <cofactor evidence="1 4">
        <name>(R)-lipoate</name>
        <dbReference type="ChEBI" id="CHEBI:83088"/>
    </cofactor>
</comment>
<dbReference type="InterPro" id="IPR001078">
    <property type="entry name" value="2-oxoacid_DH_actylTfrase"/>
</dbReference>
<dbReference type="GO" id="GO:0006086">
    <property type="term" value="P:pyruvate decarboxylation to acetyl-CoA"/>
    <property type="evidence" value="ECO:0007669"/>
    <property type="project" value="InterPro"/>
</dbReference>
<feature type="domain" description="Peripheral subunit-binding (PSBD)" evidence="7">
    <location>
        <begin position="158"/>
        <end position="195"/>
    </location>
</feature>
<dbReference type="Gene3D" id="4.10.320.10">
    <property type="entry name" value="E3-binding domain"/>
    <property type="match status" value="1"/>
</dbReference>
<dbReference type="PROSITE" id="PS51826">
    <property type="entry name" value="PSBD"/>
    <property type="match status" value="1"/>
</dbReference>
<evidence type="ECO:0000256" key="2">
    <source>
        <dbReference type="ARBA" id="ARBA00007317"/>
    </source>
</evidence>
<dbReference type="Pfam" id="PF00364">
    <property type="entry name" value="Biotin_lipoyl"/>
    <property type="match status" value="1"/>
</dbReference>
<comment type="caution">
    <text evidence="8">The sequence shown here is derived from an EMBL/GenBank/DDBJ whole genome shotgun (WGS) entry which is preliminary data.</text>
</comment>
<dbReference type="Pfam" id="PF02817">
    <property type="entry name" value="E3_binding"/>
    <property type="match status" value="1"/>
</dbReference>
<evidence type="ECO:0000313" key="9">
    <source>
        <dbReference type="Proteomes" id="UP000612808"/>
    </source>
</evidence>
<dbReference type="InterPro" id="IPR036625">
    <property type="entry name" value="E3-bd_dom_sf"/>
</dbReference>
<dbReference type="EC" id="2.3.1.-" evidence="4"/>
<gene>
    <name evidence="8" type="ORF">Aru02nite_55880</name>
</gene>
<evidence type="ECO:0000256" key="5">
    <source>
        <dbReference type="SAM" id="MobiDB-lite"/>
    </source>
</evidence>
<reference evidence="8" key="1">
    <citation type="submission" date="2021-01" db="EMBL/GenBank/DDBJ databases">
        <title>Whole genome shotgun sequence of Actinocatenispora rupis NBRC 107355.</title>
        <authorList>
            <person name="Komaki H."/>
            <person name="Tamura T."/>
        </authorList>
    </citation>
    <scope>NUCLEOTIDE SEQUENCE</scope>
    <source>
        <strain evidence="8">NBRC 107355</strain>
    </source>
</reference>
<comment type="similarity">
    <text evidence="2 4">Belongs to the 2-oxoacid dehydrogenase family.</text>
</comment>
<dbReference type="PROSITE" id="PS50968">
    <property type="entry name" value="BIOTINYL_LIPOYL"/>
    <property type="match status" value="1"/>
</dbReference>
<feature type="region of interest" description="Disordered" evidence="5">
    <location>
        <begin position="77"/>
        <end position="120"/>
    </location>
</feature>
<keyword evidence="3 4" id="KW-0450">Lipoyl</keyword>
<name>A0A8J3NGC2_9ACTN</name>
<keyword evidence="4" id="KW-0012">Acyltransferase</keyword>
<dbReference type="Gene3D" id="3.30.559.10">
    <property type="entry name" value="Chloramphenicol acetyltransferase-like domain"/>
    <property type="match status" value="1"/>
</dbReference>
<dbReference type="PANTHER" id="PTHR23151:SF90">
    <property type="entry name" value="DIHYDROLIPOYLLYSINE-RESIDUE ACETYLTRANSFERASE COMPONENT OF PYRUVATE DEHYDROGENASE COMPLEX, MITOCHONDRIAL-RELATED"/>
    <property type="match status" value="1"/>
</dbReference>
<dbReference type="InterPro" id="IPR011053">
    <property type="entry name" value="Single_hybrid_motif"/>
</dbReference>
<dbReference type="CDD" id="cd06849">
    <property type="entry name" value="lipoyl_domain"/>
    <property type="match status" value="1"/>
</dbReference>
<keyword evidence="4" id="KW-0808">Transferase</keyword>
<proteinExistence type="inferred from homology"/>
<dbReference type="Proteomes" id="UP000612808">
    <property type="component" value="Unassembled WGS sequence"/>
</dbReference>
<evidence type="ECO:0000256" key="4">
    <source>
        <dbReference type="RuleBase" id="RU003423"/>
    </source>
</evidence>
<dbReference type="InterPro" id="IPR004167">
    <property type="entry name" value="PSBD"/>
</dbReference>
<feature type="compositionally biased region" description="Low complexity" evidence="5">
    <location>
        <begin position="90"/>
        <end position="120"/>
    </location>
</feature>
<dbReference type="Pfam" id="PF00198">
    <property type="entry name" value="2-oxoacid_dh"/>
    <property type="match status" value="1"/>
</dbReference>
<accession>A0A8J3NGC2</accession>
<dbReference type="AlphaFoldDB" id="A0A8J3NGC2"/>
<evidence type="ECO:0000259" key="7">
    <source>
        <dbReference type="PROSITE" id="PS51826"/>
    </source>
</evidence>
<keyword evidence="9" id="KW-1185">Reference proteome</keyword>
<dbReference type="InterPro" id="IPR045257">
    <property type="entry name" value="E2/Pdx1"/>
</dbReference>
<evidence type="ECO:0000256" key="1">
    <source>
        <dbReference type="ARBA" id="ARBA00001938"/>
    </source>
</evidence>
<dbReference type="InterPro" id="IPR023213">
    <property type="entry name" value="CAT-like_dom_sf"/>
</dbReference>
<dbReference type="Gene3D" id="2.40.50.100">
    <property type="match status" value="1"/>
</dbReference>
<protein>
    <recommendedName>
        <fullName evidence="4">Dihydrolipoamide acetyltransferase component of pyruvate dehydrogenase complex</fullName>
        <ecNumber evidence="4">2.3.1.-</ecNumber>
    </recommendedName>
</protein>
<dbReference type="EMBL" id="BOMB01000032">
    <property type="protein sequence ID" value="GID14699.1"/>
    <property type="molecule type" value="Genomic_DNA"/>
</dbReference>
<dbReference type="SUPFAM" id="SSF51230">
    <property type="entry name" value="Single hybrid motif"/>
    <property type="match status" value="1"/>
</dbReference>
<evidence type="ECO:0000259" key="6">
    <source>
        <dbReference type="PROSITE" id="PS50968"/>
    </source>
</evidence>
<dbReference type="RefSeq" id="WP_203662565.1">
    <property type="nucleotide sequence ID" value="NZ_BAAAZM010000017.1"/>
</dbReference>
<organism evidence="8 9">
    <name type="scientific">Actinocatenispora rupis</name>
    <dbReference type="NCBI Taxonomy" id="519421"/>
    <lineage>
        <taxon>Bacteria</taxon>
        <taxon>Bacillati</taxon>
        <taxon>Actinomycetota</taxon>
        <taxon>Actinomycetes</taxon>
        <taxon>Micromonosporales</taxon>
        <taxon>Micromonosporaceae</taxon>
        <taxon>Actinocatenispora</taxon>
    </lineage>
</organism>
<dbReference type="InterPro" id="IPR000089">
    <property type="entry name" value="Biotin_lipoyl"/>
</dbReference>
<dbReference type="GO" id="GO:0016746">
    <property type="term" value="F:acyltransferase activity"/>
    <property type="evidence" value="ECO:0007669"/>
    <property type="project" value="UniProtKB-KW"/>
</dbReference>
<dbReference type="GO" id="GO:0045254">
    <property type="term" value="C:pyruvate dehydrogenase complex"/>
    <property type="evidence" value="ECO:0007669"/>
    <property type="project" value="InterPro"/>
</dbReference>
<keyword evidence="8" id="KW-0670">Pyruvate</keyword>